<evidence type="ECO:0000256" key="1">
    <source>
        <dbReference type="SAM" id="MobiDB-lite"/>
    </source>
</evidence>
<feature type="region of interest" description="Disordered" evidence="1">
    <location>
        <begin position="1"/>
        <end position="26"/>
    </location>
</feature>
<dbReference type="EMBL" id="UGRS01000001">
    <property type="protein sequence ID" value="SUA36315.1"/>
    <property type="molecule type" value="Genomic_DNA"/>
</dbReference>
<dbReference type="Proteomes" id="UP000254055">
    <property type="component" value="Unassembled WGS sequence"/>
</dbReference>
<evidence type="ECO:0000313" key="2">
    <source>
        <dbReference type="EMBL" id="SUA36315.1"/>
    </source>
</evidence>
<accession>A0A378WHW9</accession>
<reference evidence="2 3" key="1">
    <citation type="submission" date="2018-06" db="EMBL/GenBank/DDBJ databases">
        <authorList>
            <consortium name="Pathogen Informatics"/>
            <person name="Doyle S."/>
        </authorList>
    </citation>
    <scope>NUCLEOTIDE SEQUENCE [LARGE SCALE GENOMIC DNA]</scope>
    <source>
        <strain evidence="2 3">NCTC12229</strain>
    </source>
</reference>
<evidence type="ECO:0000313" key="3">
    <source>
        <dbReference type="Proteomes" id="UP000254055"/>
    </source>
</evidence>
<gene>
    <name evidence="2" type="ORF">NCTC12229_00730</name>
</gene>
<protein>
    <submittedName>
        <fullName evidence="2">Phage associated protein</fullName>
    </submittedName>
</protein>
<name>A0A378WHW9_9NEIS</name>
<proteinExistence type="predicted"/>
<dbReference type="AlphaFoldDB" id="A0A378WHW9"/>
<organism evidence="2 3">
    <name type="scientific">Neisseria zoodegmatis</name>
    <dbReference type="NCBI Taxonomy" id="326523"/>
    <lineage>
        <taxon>Bacteria</taxon>
        <taxon>Pseudomonadati</taxon>
        <taxon>Pseudomonadota</taxon>
        <taxon>Betaproteobacteria</taxon>
        <taxon>Neisseriales</taxon>
        <taxon>Neisseriaceae</taxon>
        <taxon>Neisseria</taxon>
    </lineage>
</organism>
<sequence>MLPPVSSELLVTHERPERPTGGSPEQLLNHAVRYGAYCQRIDWQVKGWQEWYQTGKQKEQK</sequence>